<evidence type="ECO:0000256" key="1">
    <source>
        <dbReference type="SAM" id="Phobius"/>
    </source>
</evidence>
<gene>
    <name evidence="2" type="ORF">NP064_01590</name>
</gene>
<reference evidence="2 3" key="1">
    <citation type="submission" date="2022-07" db="EMBL/GenBank/DDBJ databases">
        <title>Novel species in genus cellulomonas.</title>
        <authorList>
            <person name="Ye L."/>
        </authorList>
    </citation>
    <scope>NUCLEOTIDE SEQUENCE [LARGE SCALE GENOMIC DNA]</scope>
    <source>
        <strain evidence="3">zg-Y338</strain>
    </source>
</reference>
<accession>A0ABY5KYQ4</accession>
<keyword evidence="3" id="KW-1185">Reference proteome</keyword>
<sequence>MFLPSLRVRAVALVLGIMGIALVIGLVSFGFAMTGSLLLAFVHQATDRFRAWLLGAVARRVGEPSEDSAASVLDTELPQAGLLSAADF</sequence>
<evidence type="ECO:0000313" key="2">
    <source>
        <dbReference type="EMBL" id="UUI75642.1"/>
    </source>
</evidence>
<keyword evidence="1" id="KW-0812">Transmembrane</keyword>
<name>A0ABY5KYQ4_9CELL</name>
<dbReference type="RefSeq" id="WP_227568267.1">
    <property type="nucleotide sequence ID" value="NZ_CP101988.1"/>
</dbReference>
<organism evidence="2 3">
    <name type="scientific">Cellulomonas chengniuliangii</name>
    <dbReference type="NCBI Taxonomy" id="2968084"/>
    <lineage>
        <taxon>Bacteria</taxon>
        <taxon>Bacillati</taxon>
        <taxon>Actinomycetota</taxon>
        <taxon>Actinomycetes</taxon>
        <taxon>Micrococcales</taxon>
        <taxon>Cellulomonadaceae</taxon>
        <taxon>Cellulomonas</taxon>
    </lineage>
</organism>
<keyword evidence="1" id="KW-1133">Transmembrane helix</keyword>
<feature type="transmembrane region" description="Helical" evidence="1">
    <location>
        <begin position="12"/>
        <end position="42"/>
    </location>
</feature>
<evidence type="ECO:0000313" key="3">
    <source>
        <dbReference type="Proteomes" id="UP001316189"/>
    </source>
</evidence>
<proteinExistence type="predicted"/>
<keyword evidence="1" id="KW-0472">Membrane</keyword>
<protein>
    <submittedName>
        <fullName evidence="2">Uncharacterized protein</fullName>
    </submittedName>
</protein>
<dbReference type="EMBL" id="CP101988">
    <property type="protein sequence ID" value="UUI75642.1"/>
    <property type="molecule type" value="Genomic_DNA"/>
</dbReference>
<dbReference type="Proteomes" id="UP001316189">
    <property type="component" value="Chromosome"/>
</dbReference>